<reference evidence="13 14" key="1">
    <citation type="journal article" date="2018" name="Nat. Ecol. Evol.">
        <title>Pezizomycetes genomes reveal the molecular basis of ectomycorrhizal truffle lifestyle.</title>
        <authorList>
            <person name="Murat C."/>
            <person name="Payen T."/>
            <person name="Noel B."/>
            <person name="Kuo A."/>
            <person name="Morin E."/>
            <person name="Chen J."/>
            <person name="Kohler A."/>
            <person name="Krizsan K."/>
            <person name="Balestrini R."/>
            <person name="Da Silva C."/>
            <person name="Montanini B."/>
            <person name="Hainaut M."/>
            <person name="Levati E."/>
            <person name="Barry K.W."/>
            <person name="Belfiori B."/>
            <person name="Cichocki N."/>
            <person name="Clum A."/>
            <person name="Dockter R.B."/>
            <person name="Fauchery L."/>
            <person name="Guy J."/>
            <person name="Iotti M."/>
            <person name="Le Tacon F."/>
            <person name="Lindquist E.A."/>
            <person name="Lipzen A."/>
            <person name="Malagnac F."/>
            <person name="Mello A."/>
            <person name="Molinier V."/>
            <person name="Miyauchi S."/>
            <person name="Poulain J."/>
            <person name="Riccioni C."/>
            <person name="Rubini A."/>
            <person name="Sitrit Y."/>
            <person name="Splivallo R."/>
            <person name="Traeger S."/>
            <person name="Wang M."/>
            <person name="Zifcakova L."/>
            <person name="Wipf D."/>
            <person name="Zambonelli A."/>
            <person name="Paolocci F."/>
            <person name="Nowrousian M."/>
            <person name="Ottonello S."/>
            <person name="Baldrian P."/>
            <person name="Spatafora J.W."/>
            <person name="Henrissat B."/>
            <person name="Nagy L.G."/>
            <person name="Aury J.M."/>
            <person name="Wincker P."/>
            <person name="Grigoriev I.V."/>
            <person name="Bonfante P."/>
            <person name="Martin F.M."/>
        </authorList>
    </citation>
    <scope>NUCLEOTIDE SEQUENCE [LARGE SCALE GENOMIC DNA]</scope>
    <source>
        <strain evidence="13 14">RN42</strain>
    </source>
</reference>
<dbReference type="CDD" id="cd00143">
    <property type="entry name" value="PP2Cc"/>
    <property type="match status" value="1"/>
</dbReference>
<keyword evidence="6 11" id="KW-0378">Hydrolase</keyword>
<accession>A0A3N4IAV2</accession>
<dbReference type="Pfam" id="PF00481">
    <property type="entry name" value="PP2C"/>
    <property type="match status" value="1"/>
</dbReference>
<evidence type="ECO:0000256" key="9">
    <source>
        <dbReference type="ARBA" id="ARBA00048832"/>
    </source>
</evidence>
<evidence type="ECO:0000259" key="12">
    <source>
        <dbReference type="PROSITE" id="PS51746"/>
    </source>
</evidence>
<dbReference type="PANTHER" id="PTHR13832">
    <property type="entry name" value="PROTEIN PHOSPHATASE 2C"/>
    <property type="match status" value="1"/>
</dbReference>
<protein>
    <recommendedName>
        <fullName evidence="10">Protein phosphatase 2C homolog 2</fullName>
        <ecNumber evidence="4">3.1.3.16</ecNumber>
    </recommendedName>
</protein>
<evidence type="ECO:0000256" key="3">
    <source>
        <dbReference type="ARBA" id="ARBA00006702"/>
    </source>
</evidence>
<comment type="catalytic activity">
    <reaction evidence="9">
        <text>O-phospho-L-threonyl-[protein] + H2O = L-threonyl-[protein] + phosphate</text>
        <dbReference type="Rhea" id="RHEA:47004"/>
        <dbReference type="Rhea" id="RHEA-COMP:11060"/>
        <dbReference type="Rhea" id="RHEA-COMP:11605"/>
        <dbReference type="ChEBI" id="CHEBI:15377"/>
        <dbReference type="ChEBI" id="CHEBI:30013"/>
        <dbReference type="ChEBI" id="CHEBI:43474"/>
        <dbReference type="ChEBI" id="CHEBI:61977"/>
        <dbReference type="EC" id="3.1.3.16"/>
    </reaction>
    <physiologicalReaction direction="left-to-right" evidence="9">
        <dbReference type="Rhea" id="RHEA:47005"/>
    </physiologicalReaction>
</comment>
<evidence type="ECO:0000256" key="6">
    <source>
        <dbReference type="ARBA" id="ARBA00022801"/>
    </source>
</evidence>
<dbReference type="PROSITE" id="PS01032">
    <property type="entry name" value="PPM_1"/>
    <property type="match status" value="1"/>
</dbReference>
<evidence type="ECO:0000256" key="11">
    <source>
        <dbReference type="RuleBase" id="RU003465"/>
    </source>
</evidence>
<dbReference type="AlphaFoldDB" id="A0A3N4IAV2"/>
<keyword evidence="8" id="KW-0464">Manganese</keyword>
<dbReference type="Gene3D" id="3.60.40.10">
    <property type="entry name" value="PPM-type phosphatase domain"/>
    <property type="match status" value="1"/>
</dbReference>
<feature type="domain" description="PPM-type phosphatase" evidence="12">
    <location>
        <begin position="23"/>
        <end position="298"/>
    </location>
</feature>
<dbReference type="PROSITE" id="PS51746">
    <property type="entry name" value="PPM_2"/>
    <property type="match status" value="1"/>
</dbReference>
<comment type="cofactor">
    <cofactor evidence="1">
        <name>Mn(2+)</name>
        <dbReference type="ChEBI" id="CHEBI:29035"/>
    </cofactor>
</comment>
<evidence type="ECO:0000256" key="1">
    <source>
        <dbReference type="ARBA" id="ARBA00001936"/>
    </source>
</evidence>
<sequence>MGQTLSEPVTDKITEFGSDESLSYAISCMQGWRITMEDAHIAVLNLKGSPPNGAEMNSNISLFGVFDGHGGDKVAEFTGKHLHDIILQQPSFKIGDYASALREAFLATDQEILKGRQLPMSLQNEFSGCTATVVLIADKVLYCANAGDSRTVLSVDGTAKALSFDHKPSNEGEKARIVSAGGFVDYGRVNGNLALSRAIGDFEFKRQGELAPEQQIVTALPDIITHELSNHDEFVVMACDGIWDCMTSQEVIDYVRKSVVQGQSLQMICENIMSKCLAESGDTGGVGCDNMTVAIVALLNGQVESEWANTIKEKAK</sequence>
<evidence type="ECO:0000313" key="14">
    <source>
        <dbReference type="Proteomes" id="UP000275078"/>
    </source>
</evidence>
<comment type="similarity">
    <text evidence="3 11">Belongs to the PP2C family.</text>
</comment>
<dbReference type="GO" id="GO:0046872">
    <property type="term" value="F:metal ion binding"/>
    <property type="evidence" value="ECO:0007669"/>
    <property type="project" value="UniProtKB-KW"/>
</dbReference>
<dbReference type="InterPro" id="IPR001932">
    <property type="entry name" value="PPM-type_phosphatase-like_dom"/>
</dbReference>
<dbReference type="STRING" id="1160509.A0A3N4IAV2"/>
<dbReference type="InterPro" id="IPR000222">
    <property type="entry name" value="PP2C_BS"/>
</dbReference>
<dbReference type="OrthoDB" id="10264738at2759"/>
<dbReference type="Proteomes" id="UP000275078">
    <property type="component" value="Unassembled WGS sequence"/>
</dbReference>
<evidence type="ECO:0000256" key="10">
    <source>
        <dbReference type="ARBA" id="ARBA00074087"/>
    </source>
</evidence>
<dbReference type="PANTHER" id="PTHR13832:SF565">
    <property type="entry name" value="AT28366P-RELATED"/>
    <property type="match status" value="1"/>
</dbReference>
<dbReference type="FunFam" id="3.60.40.10:FF:000016">
    <property type="entry name" value="Protein phosphatase 2C"/>
    <property type="match status" value="1"/>
</dbReference>
<dbReference type="SUPFAM" id="SSF81606">
    <property type="entry name" value="PP2C-like"/>
    <property type="match status" value="1"/>
</dbReference>
<proteinExistence type="inferred from homology"/>
<keyword evidence="14" id="KW-1185">Reference proteome</keyword>
<name>A0A3N4IAV2_ASCIM</name>
<comment type="cofactor">
    <cofactor evidence="2">
        <name>Mg(2+)</name>
        <dbReference type="ChEBI" id="CHEBI:18420"/>
    </cofactor>
</comment>
<evidence type="ECO:0000256" key="5">
    <source>
        <dbReference type="ARBA" id="ARBA00022723"/>
    </source>
</evidence>
<dbReference type="InterPro" id="IPR036457">
    <property type="entry name" value="PPM-type-like_dom_sf"/>
</dbReference>
<evidence type="ECO:0000256" key="4">
    <source>
        <dbReference type="ARBA" id="ARBA00013081"/>
    </source>
</evidence>
<evidence type="ECO:0000256" key="7">
    <source>
        <dbReference type="ARBA" id="ARBA00022912"/>
    </source>
</evidence>
<evidence type="ECO:0000256" key="2">
    <source>
        <dbReference type="ARBA" id="ARBA00001946"/>
    </source>
</evidence>
<dbReference type="EMBL" id="ML119676">
    <property type="protein sequence ID" value="RPA81798.1"/>
    <property type="molecule type" value="Genomic_DNA"/>
</dbReference>
<evidence type="ECO:0000256" key="8">
    <source>
        <dbReference type="ARBA" id="ARBA00023211"/>
    </source>
</evidence>
<dbReference type="SMART" id="SM00332">
    <property type="entry name" value="PP2Cc"/>
    <property type="match status" value="1"/>
</dbReference>
<dbReference type="InterPro" id="IPR015655">
    <property type="entry name" value="PP2C"/>
</dbReference>
<keyword evidence="5" id="KW-0479">Metal-binding</keyword>
<keyword evidence="7 11" id="KW-0904">Protein phosphatase</keyword>
<organism evidence="13 14">
    <name type="scientific">Ascobolus immersus RN42</name>
    <dbReference type="NCBI Taxonomy" id="1160509"/>
    <lineage>
        <taxon>Eukaryota</taxon>
        <taxon>Fungi</taxon>
        <taxon>Dikarya</taxon>
        <taxon>Ascomycota</taxon>
        <taxon>Pezizomycotina</taxon>
        <taxon>Pezizomycetes</taxon>
        <taxon>Pezizales</taxon>
        <taxon>Ascobolaceae</taxon>
        <taxon>Ascobolus</taxon>
    </lineage>
</organism>
<evidence type="ECO:0000313" key="13">
    <source>
        <dbReference type="EMBL" id="RPA81798.1"/>
    </source>
</evidence>
<gene>
    <name evidence="13" type="ORF">BJ508DRAFT_208854</name>
</gene>
<dbReference type="GO" id="GO:0004722">
    <property type="term" value="F:protein serine/threonine phosphatase activity"/>
    <property type="evidence" value="ECO:0007669"/>
    <property type="project" value="UniProtKB-EC"/>
</dbReference>
<dbReference type="EC" id="3.1.3.16" evidence="4"/>